<comment type="caution">
    <text evidence="5">The sequence shown here is derived from an EMBL/GenBank/DDBJ whole genome shotgun (WGS) entry which is preliminary data.</text>
</comment>
<feature type="region of interest" description="Disordered" evidence="3">
    <location>
        <begin position="1"/>
        <end position="20"/>
    </location>
</feature>
<evidence type="ECO:0000256" key="3">
    <source>
        <dbReference type="SAM" id="MobiDB-lite"/>
    </source>
</evidence>
<dbReference type="PRINTS" id="PR00455">
    <property type="entry name" value="HTHTETR"/>
</dbReference>
<keyword evidence="1 2" id="KW-0238">DNA-binding</keyword>
<evidence type="ECO:0000313" key="6">
    <source>
        <dbReference type="Proteomes" id="UP001165092"/>
    </source>
</evidence>
<sequence>MQRHTDTAARRGRDTARPAHSRGVVGAALRLFAEHGFEATTMDDIAVAAGVSRSTLFRRFGSKDDVLFADQDELVEEIGALLTESGEEPVAAVCAAARMVLRGYTTDPDVALARYQLVRAHTGLRDREIAMSARYQALFTQHLSRGHTDARTLLAAEVLAAAVIAAHNHVLRGWLRTPGETGAAVAQRLEEALSFVTEELAGSLRAAASGRSRPSGPEGAVLVAVYPAGASGGEVLAKVRAALEAGGPQQLQ</sequence>
<dbReference type="Proteomes" id="UP001165092">
    <property type="component" value="Unassembled WGS sequence"/>
</dbReference>
<dbReference type="Gene3D" id="1.10.357.10">
    <property type="entry name" value="Tetracycline Repressor, domain 2"/>
    <property type="match status" value="1"/>
</dbReference>
<dbReference type="GO" id="GO:0000976">
    <property type="term" value="F:transcription cis-regulatory region binding"/>
    <property type="evidence" value="ECO:0007669"/>
    <property type="project" value="TreeGrafter"/>
</dbReference>
<evidence type="ECO:0000259" key="4">
    <source>
        <dbReference type="PROSITE" id="PS50977"/>
    </source>
</evidence>
<dbReference type="PANTHER" id="PTHR30055:SF226">
    <property type="entry name" value="HTH-TYPE TRANSCRIPTIONAL REGULATOR PKSA"/>
    <property type="match status" value="1"/>
</dbReference>
<dbReference type="GO" id="GO:0003700">
    <property type="term" value="F:DNA-binding transcription factor activity"/>
    <property type="evidence" value="ECO:0007669"/>
    <property type="project" value="TreeGrafter"/>
</dbReference>
<dbReference type="RefSeq" id="WP_285760096.1">
    <property type="nucleotide sequence ID" value="NZ_BSQG01000004.1"/>
</dbReference>
<dbReference type="PANTHER" id="PTHR30055">
    <property type="entry name" value="HTH-TYPE TRANSCRIPTIONAL REGULATOR RUTR"/>
    <property type="match status" value="1"/>
</dbReference>
<dbReference type="InterPro" id="IPR001647">
    <property type="entry name" value="HTH_TetR"/>
</dbReference>
<feature type="DNA-binding region" description="H-T-H motif" evidence="2">
    <location>
        <begin position="41"/>
        <end position="60"/>
    </location>
</feature>
<keyword evidence="6" id="KW-1185">Reference proteome</keyword>
<dbReference type="AlphaFoldDB" id="A0A9W6UH98"/>
<dbReference type="SUPFAM" id="SSF46689">
    <property type="entry name" value="Homeodomain-like"/>
    <property type="match status" value="1"/>
</dbReference>
<gene>
    <name evidence="5" type="ORF">Nans01_29820</name>
</gene>
<proteinExistence type="predicted"/>
<feature type="compositionally biased region" description="Basic and acidic residues" evidence="3">
    <location>
        <begin position="1"/>
        <end position="17"/>
    </location>
</feature>
<organism evidence="5 6">
    <name type="scientific">Nocardiopsis ansamitocini</name>
    <dbReference type="NCBI Taxonomy" id="1670832"/>
    <lineage>
        <taxon>Bacteria</taxon>
        <taxon>Bacillati</taxon>
        <taxon>Actinomycetota</taxon>
        <taxon>Actinomycetes</taxon>
        <taxon>Streptosporangiales</taxon>
        <taxon>Nocardiopsidaceae</taxon>
        <taxon>Nocardiopsis</taxon>
    </lineage>
</organism>
<feature type="domain" description="HTH tetR-type" evidence="4">
    <location>
        <begin position="18"/>
        <end position="78"/>
    </location>
</feature>
<protein>
    <submittedName>
        <fullName evidence="5">TetR family transcriptional regulator</fullName>
    </submittedName>
</protein>
<evidence type="ECO:0000256" key="2">
    <source>
        <dbReference type="PROSITE-ProRule" id="PRU00335"/>
    </source>
</evidence>
<evidence type="ECO:0000256" key="1">
    <source>
        <dbReference type="ARBA" id="ARBA00023125"/>
    </source>
</evidence>
<dbReference type="Pfam" id="PF00440">
    <property type="entry name" value="TetR_N"/>
    <property type="match status" value="1"/>
</dbReference>
<reference evidence="5" key="1">
    <citation type="submission" date="2023-02" db="EMBL/GenBank/DDBJ databases">
        <title>Nocardiopsis ansamitocini NBRC 112285.</title>
        <authorList>
            <person name="Ichikawa N."/>
            <person name="Sato H."/>
            <person name="Tonouchi N."/>
        </authorList>
    </citation>
    <scope>NUCLEOTIDE SEQUENCE</scope>
    <source>
        <strain evidence="5">NBRC 112285</strain>
    </source>
</reference>
<accession>A0A9W6UH98</accession>
<dbReference type="EMBL" id="BSQG01000004">
    <property type="protein sequence ID" value="GLU48631.1"/>
    <property type="molecule type" value="Genomic_DNA"/>
</dbReference>
<dbReference type="InterPro" id="IPR050109">
    <property type="entry name" value="HTH-type_TetR-like_transc_reg"/>
</dbReference>
<dbReference type="InterPro" id="IPR009057">
    <property type="entry name" value="Homeodomain-like_sf"/>
</dbReference>
<dbReference type="PROSITE" id="PS50977">
    <property type="entry name" value="HTH_TETR_2"/>
    <property type="match status" value="1"/>
</dbReference>
<evidence type="ECO:0000313" key="5">
    <source>
        <dbReference type="EMBL" id="GLU48631.1"/>
    </source>
</evidence>
<name>A0A9W6UH98_9ACTN</name>